<reference evidence="2 3" key="1">
    <citation type="submission" date="2022-10" db="EMBL/GenBank/DDBJ databases">
        <title>The complete genomes of actinobacterial strains from the NBC collection.</title>
        <authorList>
            <person name="Joergensen T.S."/>
            <person name="Alvarez Arevalo M."/>
            <person name="Sterndorff E.B."/>
            <person name="Faurdal D."/>
            <person name="Vuksanovic O."/>
            <person name="Mourched A.-S."/>
            <person name="Charusanti P."/>
            <person name="Shaw S."/>
            <person name="Blin K."/>
            <person name="Weber T."/>
        </authorList>
    </citation>
    <scope>NUCLEOTIDE SEQUENCE [LARGE SCALE GENOMIC DNA]</scope>
    <source>
        <strain evidence="2 3">NBC_00156</strain>
    </source>
</reference>
<protein>
    <submittedName>
        <fullName evidence="2">Uncharacterized protein</fullName>
    </submittedName>
</protein>
<gene>
    <name evidence="2" type="ORF">OG350_35480</name>
</gene>
<evidence type="ECO:0000313" key="3">
    <source>
        <dbReference type="Proteomes" id="UP001622557"/>
    </source>
</evidence>
<dbReference type="GeneID" id="97285859"/>
<dbReference type="RefSeq" id="WP_405453688.1">
    <property type="nucleotide sequence ID" value="NZ_CP108164.1"/>
</dbReference>
<proteinExistence type="predicted"/>
<dbReference type="EMBL" id="CP108164">
    <property type="protein sequence ID" value="WTQ85279.1"/>
    <property type="molecule type" value="Genomic_DNA"/>
</dbReference>
<keyword evidence="3" id="KW-1185">Reference proteome</keyword>
<evidence type="ECO:0000256" key="1">
    <source>
        <dbReference type="SAM" id="MobiDB-lite"/>
    </source>
</evidence>
<organism evidence="2 3">
    <name type="scientific">Streptomyces achromogenes</name>
    <dbReference type="NCBI Taxonomy" id="67255"/>
    <lineage>
        <taxon>Bacteria</taxon>
        <taxon>Bacillati</taxon>
        <taxon>Actinomycetota</taxon>
        <taxon>Actinomycetes</taxon>
        <taxon>Kitasatosporales</taxon>
        <taxon>Streptomycetaceae</taxon>
        <taxon>Streptomyces</taxon>
    </lineage>
</organism>
<accession>A0ABZ1KXI2</accession>
<feature type="compositionally biased region" description="Basic and acidic residues" evidence="1">
    <location>
        <begin position="1"/>
        <end position="16"/>
    </location>
</feature>
<name>A0ABZ1KXI2_STRAH</name>
<dbReference type="Proteomes" id="UP001622557">
    <property type="component" value="Chromosome"/>
</dbReference>
<evidence type="ECO:0000313" key="2">
    <source>
        <dbReference type="EMBL" id="WTQ85279.1"/>
    </source>
</evidence>
<sequence length="52" mass="5464">MSLRENGRLKSVDRGAHPSLTASFNTDDVASARLAMLTGGKVTTDHIGLHTG</sequence>
<feature type="region of interest" description="Disordered" evidence="1">
    <location>
        <begin position="1"/>
        <end position="23"/>
    </location>
</feature>